<dbReference type="AlphaFoldDB" id="A0A1F6D0C7"/>
<protein>
    <submittedName>
        <fullName evidence="2">Uncharacterized protein</fullName>
    </submittedName>
</protein>
<evidence type="ECO:0000313" key="3">
    <source>
        <dbReference type="Proteomes" id="UP000178606"/>
    </source>
</evidence>
<dbReference type="EMBL" id="MFKF01000097">
    <property type="protein sequence ID" value="OGG54741.1"/>
    <property type="molecule type" value="Genomic_DNA"/>
</dbReference>
<name>A0A1F6D0C7_HANXR</name>
<proteinExistence type="predicted"/>
<evidence type="ECO:0000256" key="1">
    <source>
        <dbReference type="SAM" id="Coils"/>
    </source>
</evidence>
<dbReference type="Proteomes" id="UP000178606">
    <property type="component" value="Unassembled WGS sequence"/>
</dbReference>
<accession>A0A1F6D0C7</accession>
<dbReference type="InterPro" id="IPR027417">
    <property type="entry name" value="P-loop_NTPase"/>
</dbReference>
<sequence length="475" mass="53681">MSEKRVRLLVADLADEAGESVDAEWKCSEALDHGERWVHELSGSRRAKREQAIASIKEQDRLLSARIDSIRAARQREAVNKTDAANIDRQLAELCDGARLDKLEARLEVALALLDREAQFARARKAVAPLLGPDVRACPICGLASDGAELLTRVTEGLEEGNTAHEQTAQEVQVLEQRKEQAQRLATQRDTASQDAESARRECEQLVAQMTEELGCSSDAWECSAEARLTELRGRLNDLQQEGTSATEHSARHLQRIKALREEWRYHQLRDEEQRLRREFQEGLQAARDRLRALEDFRSVVVGLHEVLCEEFDAAVDRALPLVSSQLTEAFRRLTDHPAFDVLRVERAQGPDQLVVQVGSTRARVPWSRPEDVLNGGAYAALGLIPHFVFSGFHAEQAELNVLIVDDPSQSFDTTHVELLLEELHRAGEHAQLLLATHEEERFRPIVKRLFRPDSFTIIRVTDFRPDRGPTVEHR</sequence>
<comment type="caution">
    <text evidence="2">The sequence shown here is derived from an EMBL/GenBank/DDBJ whole genome shotgun (WGS) entry which is preliminary data.</text>
</comment>
<dbReference type="SUPFAM" id="SSF52540">
    <property type="entry name" value="P-loop containing nucleoside triphosphate hydrolases"/>
    <property type="match status" value="1"/>
</dbReference>
<evidence type="ECO:0000313" key="2">
    <source>
        <dbReference type="EMBL" id="OGG54741.1"/>
    </source>
</evidence>
<gene>
    <name evidence="2" type="ORF">A3F84_25970</name>
</gene>
<reference evidence="2 3" key="1">
    <citation type="journal article" date="2016" name="Nat. Commun.">
        <title>Thousands of microbial genomes shed light on interconnected biogeochemical processes in an aquifer system.</title>
        <authorList>
            <person name="Anantharaman K."/>
            <person name="Brown C.T."/>
            <person name="Hug L.A."/>
            <person name="Sharon I."/>
            <person name="Castelle C.J."/>
            <person name="Probst A.J."/>
            <person name="Thomas B.C."/>
            <person name="Singh A."/>
            <person name="Wilkins M.J."/>
            <person name="Karaoz U."/>
            <person name="Brodie E.L."/>
            <person name="Williams K.H."/>
            <person name="Hubbard S.S."/>
            <person name="Banfield J.F."/>
        </authorList>
    </citation>
    <scope>NUCLEOTIDE SEQUENCE [LARGE SCALE GENOMIC DNA]</scope>
    <source>
        <strain evidence="3">RIFCSPLOWO2_12_FULL_64_10</strain>
    </source>
</reference>
<organism evidence="2 3">
    <name type="scientific">Handelsmanbacteria sp. (strain RIFCSPLOWO2_12_FULL_64_10)</name>
    <dbReference type="NCBI Taxonomy" id="1817868"/>
    <lineage>
        <taxon>Bacteria</taxon>
        <taxon>Candidatus Handelsmaniibacteriota</taxon>
    </lineage>
</organism>
<feature type="coiled-coil region" evidence="1">
    <location>
        <begin position="158"/>
        <end position="213"/>
    </location>
</feature>
<dbReference type="Gene3D" id="3.40.50.300">
    <property type="entry name" value="P-loop containing nucleotide triphosphate hydrolases"/>
    <property type="match status" value="1"/>
</dbReference>
<keyword evidence="1" id="KW-0175">Coiled coil</keyword>